<keyword evidence="3 7" id="KW-0460">Magnesium</keyword>
<dbReference type="InterPro" id="IPR018110">
    <property type="entry name" value="Mandel_Rmase/mucon_lact_enz_CS"/>
</dbReference>
<feature type="binding site" evidence="6">
    <location>
        <position position="24"/>
    </location>
    <ligand>
        <name>substrate</name>
    </ligand>
</feature>
<comment type="cofactor">
    <cofactor evidence="7 8">
        <name>Mg(2+)</name>
        <dbReference type="ChEBI" id="CHEBI:18420"/>
    </cofactor>
    <text evidence="7 8">Binds 1 Mg(2+) ion per subunit.</text>
</comment>
<feature type="active site" description="Proton acceptor; specific for (R)-substrate epimerization" evidence="5">
    <location>
        <position position="162"/>
    </location>
</feature>
<dbReference type="EMBL" id="DWXX01000171">
    <property type="protein sequence ID" value="HJB59790.1"/>
    <property type="molecule type" value="Genomic_DNA"/>
</dbReference>
<feature type="binding site" evidence="7">
    <location>
        <position position="190"/>
    </location>
    <ligand>
        <name>Mg(2+)</name>
        <dbReference type="ChEBI" id="CHEBI:18420"/>
    </ligand>
</feature>
<dbReference type="InterPro" id="IPR013342">
    <property type="entry name" value="Mandelate_racemase_C"/>
</dbReference>
<evidence type="ECO:0000256" key="7">
    <source>
        <dbReference type="PIRSR" id="PIRSR634603-3"/>
    </source>
</evidence>
<evidence type="ECO:0000256" key="8">
    <source>
        <dbReference type="RuleBase" id="RU366006"/>
    </source>
</evidence>
<dbReference type="Gene3D" id="3.30.390.10">
    <property type="entry name" value="Enolase-like, N-terminal domain"/>
    <property type="match status" value="1"/>
</dbReference>
<organism evidence="10 11">
    <name type="scientific">Candidatus Faecalibacterium faecipullorum</name>
    <dbReference type="NCBI Taxonomy" id="2838578"/>
    <lineage>
        <taxon>Bacteria</taxon>
        <taxon>Bacillati</taxon>
        <taxon>Bacillota</taxon>
        <taxon>Clostridia</taxon>
        <taxon>Eubacteriales</taxon>
        <taxon>Oscillospiraceae</taxon>
        <taxon>Faecalibacterium</taxon>
    </lineage>
</organism>
<protein>
    <recommendedName>
        <fullName evidence="8">Dipeptide epimerase</fullName>
        <ecNumber evidence="8">5.1.1.-</ecNumber>
    </recommendedName>
</protein>
<accession>A0A9D2S8V5</accession>
<evidence type="ECO:0000256" key="4">
    <source>
        <dbReference type="ARBA" id="ARBA00023235"/>
    </source>
</evidence>
<dbReference type="InterPro" id="IPR029065">
    <property type="entry name" value="Enolase_C-like"/>
</dbReference>
<dbReference type="SFLD" id="SFLDF00010">
    <property type="entry name" value="dipeptide_epimerase"/>
    <property type="match status" value="1"/>
</dbReference>
<feature type="binding site" evidence="7">
    <location>
        <position position="243"/>
    </location>
    <ligand>
        <name>Mg(2+)</name>
        <dbReference type="ChEBI" id="CHEBI:18420"/>
    </ligand>
</feature>
<keyword evidence="4 8" id="KW-0413">Isomerase</keyword>
<dbReference type="SMART" id="SM00922">
    <property type="entry name" value="MR_MLE"/>
    <property type="match status" value="1"/>
</dbReference>
<dbReference type="SFLD" id="SFLDG00180">
    <property type="entry name" value="muconate_cycloisomerase"/>
    <property type="match status" value="2"/>
</dbReference>
<dbReference type="Proteomes" id="UP000824211">
    <property type="component" value="Unassembled WGS sequence"/>
</dbReference>
<feature type="binding site" evidence="6">
    <location>
        <position position="135"/>
    </location>
    <ligand>
        <name>substrate</name>
    </ligand>
</feature>
<dbReference type="EC" id="5.1.1.-" evidence="8"/>
<feature type="active site" description="Proton acceptor; specific for (S)-substrate epimerization" evidence="5">
    <location>
        <position position="267"/>
    </location>
</feature>
<feature type="domain" description="Mandelate racemase/muconate lactonizing enzyme C-terminal" evidence="9">
    <location>
        <begin position="141"/>
        <end position="239"/>
    </location>
</feature>
<evidence type="ECO:0000256" key="5">
    <source>
        <dbReference type="PIRSR" id="PIRSR634603-1"/>
    </source>
</evidence>
<dbReference type="InterPro" id="IPR029017">
    <property type="entry name" value="Enolase-like_N"/>
</dbReference>
<dbReference type="Gene3D" id="3.20.20.120">
    <property type="entry name" value="Enolase-like C-terminal domain"/>
    <property type="match status" value="1"/>
</dbReference>
<sequence>MKITEVRLGRLHAPLRVPFKTALRSVDRVEDILVELHTDTGAVGYGEAPPTGPITGDTAGGIIGAVRELIAPALIGQEVDAFEAVAARVQKAGVHNTSAKAAVDMALWDLYGQLHSIPVHKLLGGARRQLVTDITISVNPPEQMAADARDAVARGYDCLKVKVGADPALDTARLAAVRAAVGDGVCIRIDANQAWSPRQAVRILNEMQDKGLALELVEQPVPADDLEGLAYVTRHSWVPVMADESVFSPADALRIIQHRAADFINIKLMKCGGLTNALRIAAAAEVYGVECMIGCMLEAKVAVNAAVELACARSIITRVDLDGPVLCSVDPVVGGAQFDEKVITVSDAPGMGIRGVQPGYLTYLDK</sequence>
<dbReference type="SFLD" id="SFLDS00001">
    <property type="entry name" value="Enolase"/>
    <property type="match status" value="2"/>
</dbReference>
<dbReference type="InterPro" id="IPR036849">
    <property type="entry name" value="Enolase-like_C_sf"/>
</dbReference>
<dbReference type="PROSITE" id="PS00908">
    <property type="entry name" value="MR_MLE_1"/>
    <property type="match status" value="1"/>
</dbReference>
<dbReference type="GO" id="GO:0000287">
    <property type="term" value="F:magnesium ion binding"/>
    <property type="evidence" value="ECO:0007669"/>
    <property type="project" value="UniProtKB-ARBA"/>
</dbReference>
<feature type="binding site" evidence="6">
    <location>
        <position position="320"/>
    </location>
    <ligand>
        <name>substrate</name>
    </ligand>
</feature>
<comment type="caution">
    <text evidence="10">The sequence shown here is derived from an EMBL/GenBank/DDBJ whole genome shotgun (WGS) entry which is preliminary data.</text>
</comment>
<dbReference type="AlphaFoldDB" id="A0A9D2S8V5"/>
<keyword evidence="2 7" id="KW-0479">Metal-binding</keyword>
<dbReference type="PANTHER" id="PTHR48073">
    <property type="entry name" value="O-SUCCINYLBENZOATE SYNTHASE-RELATED"/>
    <property type="match status" value="1"/>
</dbReference>
<dbReference type="SUPFAM" id="SSF54826">
    <property type="entry name" value="Enolase N-terminal domain-like"/>
    <property type="match status" value="1"/>
</dbReference>
<reference evidence="10" key="2">
    <citation type="submission" date="2021-04" db="EMBL/GenBank/DDBJ databases">
        <authorList>
            <person name="Gilroy R."/>
        </authorList>
    </citation>
    <scope>NUCLEOTIDE SEQUENCE</scope>
    <source>
        <strain evidence="10">ChiHjej9B8-13557</strain>
    </source>
</reference>
<dbReference type="InterPro" id="IPR013341">
    <property type="entry name" value="Mandelate_racemase_N_dom"/>
</dbReference>
<feature type="binding site" evidence="7">
    <location>
        <position position="218"/>
    </location>
    <ligand>
        <name>Mg(2+)</name>
        <dbReference type="ChEBI" id="CHEBI:18420"/>
    </ligand>
</feature>
<dbReference type="CDD" id="cd03319">
    <property type="entry name" value="L-Ala-DL-Glu_epimerase"/>
    <property type="match status" value="1"/>
</dbReference>
<dbReference type="SUPFAM" id="SSF51604">
    <property type="entry name" value="Enolase C-terminal domain-like"/>
    <property type="match status" value="1"/>
</dbReference>
<proteinExistence type="inferred from homology"/>
<dbReference type="PANTHER" id="PTHR48073:SF2">
    <property type="entry name" value="O-SUCCINYLBENZOATE SYNTHASE"/>
    <property type="match status" value="1"/>
</dbReference>
<feature type="binding site" evidence="6">
    <location>
        <position position="322"/>
    </location>
    <ligand>
        <name>substrate</name>
    </ligand>
</feature>
<feature type="binding site" evidence="6">
    <location>
        <position position="297"/>
    </location>
    <ligand>
        <name>substrate</name>
    </ligand>
</feature>
<dbReference type="SFLD" id="SFLDF00009">
    <property type="entry name" value="o-succinylbenzoate_synthase"/>
    <property type="match status" value="1"/>
</dbReference>
<evidence type="ECO:0000313" key="10">
    <source>
        <dbReference type="EMBL" id="HJB59790.1"/>
    </source>
</evidence>
<feature type="binding site" evidence="6">
    <location>
        <position position="295"/>
    </location>
    <ligand>
        <name>substrate</name>
    </ligand>
</feature>
<dbReference type="FunFam" id="3.30.390.10:FF:000009">
    <property type="entry name" value="Hydrophobic dipeptide epimerase"/>
    <property type="match status" value="1"/>
</dbReference>
<evidence type="ECO:0000313" key="11">
    <source>
        <dbReference type="Proteomes" id="UP000824211"/>
    </source>
</evidence>
<dbReference type="GO" id="GO:0006518">
    <property type="term" value="P:peptide metabolic process"/>
    <property type="evidence" value="ECO:0007669"/>
    <property type="project" value="UniProtKB-ARBA"/>
</dbReference>
<dbReference type="GO" id="GO:0009063">
    <property type="term" value="P:amino acid catabolic process"/>
    <property type="evidence" value="ECO:0007669"/>
    <property type="project" value="InterPro"/>
</dbReference>
<reference evidence="10" key="1">
    <citation type="journal article" date="2021" name="PeerJ">
        <title>Extensive microbial diversity within the chicken gut microbiome revealed by metagenomics and culture.</title>
        <authorList>
            <person name="Gilroy R."/>
            <person name="Ravi A."/>
            <person name="Getino M."/>
            <person name="Pursley I."/>
            <person name="Horton D.L."/>
            <person name="Alikhan N.F."/>
            <person name="Baker D."/>
            <person name="Gharbi K."/>
            <person name="Hall N."/>
            <person name="Watson M."/>
            <person name="Adriaenssens E.M."/>
            <person name="Foster-Nyarko E."/>
            <person name="Jarju S."/>
            <person name="Secka A."/>
            <person name="Antonio M."/>
            <person name="Oren A."/>
            <person name="Chaudhuri R.R."/>
            <person name="La Ragione R."/>
            <person name="Hildebrand F."/>
            <person name="Pallen M.J."/>
        </authorList>
    </citation>
    <scope>NUCLEOTIDE SEQUENCE</scope>
    <source>
        <strain evidence="10">ChiHjej9B8-13557</strain>
    </source>
</reference>
<evidence type="ECO:0000259" key="9">
    <source>
        <dbReference type="SMART" id="SM00922"/>
    </source>
</evidence>
<gene>
    <name evidence="10" type="ORF">H9771_09095</name>
</gene>
<evidence type="ECO:0000256" key="1">
    <source>
        <dbReference type="ARBA" id="ARBA00008031"/>
    </source>
</evidence>
<name>A0A9D2S8V5_9FIRM</name>
<feature type="binding site" evidence="6">
    <location>
        <position position="160"/>
    </location>
    <ligand>
        <name>substrate</name>
    </ligand>
</feature>
<dbReference type="GO" id="GO:0016855">
    <property type="term" value="F:racemase and epimerase activity, acting on amino acids and derivatives"/>
    <property type="evidence" value="ECO:0007669"/>
    <property type="project" value="UniProtKB-UniRule"/>
</dbReference>
<evidence type="ECO:0000256" key="2">
    <source>
        <dbReference type="ARBA" id="ARBA00022723"/>
    </source>
</evidence>
<evidence type="ECO:0000256" key="6">
    <source>
        <dbReference type="PIRSR" id="PIRSR634603-2"/>
    </source>
</evidence>
<dbReference type="Pfam" id="PF02746">
    <property type="entry name" value="MR_MLE_N"/>
    <property type="match status" value="1"/>
</dbReference>
<comment type="similarity">
    <text evidence="1 8">Belongs to the mandelate racemase/muconate lactonizing enzyme family.</text>
</comment>
<dbReference type="InterPro" id="IPR034603">
    <property type="entry name" value="Dipeptide_epimerase"/>
</dbReference>
<dbReference type="Pfam" id="PF13378">
    <property type="entry name" value="MR_MLE_C"/>
    <property type="match status" value="1"/>
</dbReference>
<evidence type="ECO:0000256" key="3">
    <source>
        <dbReference type="ARBA" id="ARBA00022842"/>
    </source>
</evidence>